<accession>A0A1I5E6D0</accession>
<name>A0A1I5E6D0_9BACT</name>
<dbReference type="Proteomes" id="UP000199564">
    <property type="component" value="Unassembled WGS sequence"/>
</dbReference>
<evidence type="ECO:0000313" key="2">
    <source>
        <dbReference type="EMBL" id="SFO06906.1"/>
    </source>
</evidence>
<dbReference type="EMBL" id="FOVW01000003">
    <property type="protein sequence ID" value="SFO06906.1"/>
    <property type="molecule type" value="Genomic_DNA"/>
</dbReference>
<keyword evidence="3" id="KW-1185">Reference proteome</keyword>
<keyword evidence="1" id="KW-0472">Membrane</keyword>
<dbReference type="RefSeq" id="WP_091651796.1">
    <property type="nucleotide sequence ID" value="NZ_FOVW01000003.1"/>
</dbReference>
<evidence type="ECO:0000313" key="3">
    <source>
        <dbReference type="Proteomes" id="UP000199564"/>
    </source>
</evidence>
<sequence>MAELDSNRKQDDLTWLENLQRNSWEPEIIITGLILAFLFIFPAKIYEFSAYLVQDLGTGFLLSTLVLFYLSVVISVFKIFFIVQLSLRFIWAGLLGLSYAFPKGVNQEKLFKVAQGYSYQHPDEMVLRMEKICSMTLAYPVSISILILIFTFYLGTLIAIKVLFNLPFMAIYAFFLISIMAYAILMATMKKNKFKNWYSNTMLSSVGATYQSNIGKWFTVWYGLIVILLSIPVILNDVKGFDLFFNEKNLSETDINWPISEYYFEDVHPEEKRYPRAYAQSQIMEGSSYRLGLPFYVDDNKSLASLREKFQDELDSISWGKIEAMPDLYQIYIDDEPYYPKNWLPLKSSISGQKSFETILYLDSLESGIHELRVEKVMVIPDFLTNKLKFRHLENWSNFKFLKP</sequence>
<feature type="transmembrane region" description="Helical" evidence="1">
    <location>
        <begin position="220"/>
        <end position="238"/>
    </location>
</feature>
<gene>
    <name evidence="2" type="ORF">SAMN04488519_103309</name>
</gene>
<proteinExistence type="predicted"/>
<feature type="transmembrane region" description="Helical" evidence="1">
    <location>
        <begin position="28"/>
        <end position="46"/>
    </location>
</feature>
<evidence type="ECO:0000256" key="1">
    <source>
        <dbReference type="SAM" id="Phobius"/>
    </source>
</evidence>
<organism evidence="2 3">
    <name type="scientific">Algoriphagus ornithinivorans</name>
    <dbReference type="NCBI Taxonomy" id="226506"/>
    <lineage>
        <taxon>Bacteria</taxon>
        <taxon>Pseudomonadati</taxon>
        <taxon>Bacteroidota</taxon>
        <taxon>Cytophagia</taxon>
        <taxon>Cytophagales</taxon>
        <taxon>Cyclobacteriaceae</taxon>
        <taxon>Algoriphagus</taxon>
    </lineage>
</organism>
<keyword evidence="1" id="KW-0812">Transmembrane</keyword>
<protein>
    <submittedName>
        <fullName evidence="2">Uncharacterized protein</fullName>
    </submittedName>
</protein>
<dbReference type="AlphaFoldDB" id="A0A1I5E6D0"/>
<feature type="transmembrane region" description="Helical" evidence="1">
    <location>
        <begin position="137"/>
        <end position="160"/>
    </location>
</feature>
<keyword evidence="1" id="KW-1133">Transmembrane helix</keyword>
<reference evidence="3" key="1">
    <citation type="submission" date="2016-10" db="EMBL/GenBank/DDBJ databases">
        <authorList>
            <person name="Varghese N."/>
            <person name="Submissions S."/>
        </authorList>
    </citation>
    <scope>NUCLEOTIDE SEQUENCE [LARGE SCALE GENOMIC DNA]</scope>
    <source>
        <strain evidence="3">DSM 15282</strain>
    </source>
</reference>
<dbReference type="STRING" id="226506.SAMN04488519_103309"/>
<feature type="transmembrane region" description="Helical" evidence="1">
    <location>
        <begin position="58"/>
        <end position="79"/>
    </location>
</feature>
<feature type="transmembrane region" description="Helical" evidence="1">
    <location>
        <begin position="166"/>
        <end position="185"/>
    </location>
</feature>